<organism evidence="1 2">
    <name type="scientific">Cetraspora pellucida</name>
    <dbReference type="NCBI Taxonomy" id="1433469"/>
    <lineage>
        <taxon>Eukaryota</taxon>
        <taxon>Fungi</taxon>
        <taxon>Fungi incertae sedis</taxon>
        <taxon>Mucoromycota</taxon>
        <taxon>Glomeromycotina</taxon>
        <taxon>Glomeromycetes</taxon>
        <taxon>Diversisporales</taxon>
        <taxon>Gigasporaceae</taxon>
        <taxon>Cetraspora</taxon>
    </lineage>
</organism>
<comment type="caution">
    <text evidence="1">The sequence shown here is derived from an EMBL/GenBank/DDBJ whole genome shotgun (WGS) entry which is preliminary data.</text>
</comment>
<accession>A0A9N8ZQN6</accession>
<dbReference type="EMBL" id="CAJVQA010001137">
    <property type="protein sequence ID" value="CAG8503961.1"/>
    <property type="molecule type" value="Genomic_DNA"/>
</dbReference>
<protein>
    <submittedName>
        <fullName evidence="1">6190_t:CDS:1</fullName>
    </submittedName>
</protein>
<dbReference type="AlphaFoldDB" id="A0A9N8ZQN6"/>
<sequence length="42" mass="5007">MTSRLKQQYSGWLIIKVEEKKIPIEIKEDIIKDLSSFVTERL</sequence>
<dbReference type="Proteomes" id="UP000789759">
    <property type="component" value="Unassembled WGS sequence"/>
</dbReference>
<name>A0A9N8ZQN6_9GLOM</name>
<proteinExistence type="predicted"/>
<reference evidence="1" key="1">
    <citation type="submission" date="2021-06" db="EMBL/GenBank/DDBJ databases">
        <authorList>
            <person name="Kallberg Y."/>
            <person name="Tangrot J."/>
            <person name="Rosling A."/>
        </authorList>
    </citation>
    <scope>NUCLEOTIDE SEQUENCE</scope>
    <source>
        <strain evidence="1">FL966</strain>
    </source>
</reference>
<evidence type="ECO:0000313" key="1">
    <source>
        <dbReference type="EMBL" id="CAG8503961.1"/>
    </source>
</evidence>
<evidence type="ECO:0000313" key="2">
    <source>
        <dbReference type="Proteomes" id="UP000789759"/>
    </source>
</evidence>
<keyword evidence="2" id="KW-1185">Reference proteome</keyword>
<gene>
    <name evidence="1" type="ORF">CPELLU_LOCUS2589</name>
</gene>